<feature type="transmembrane region" description="Helical" evidence="1">
    <location>
        <begin position="101"/>
        <end position="128"/>
    </location>
</feature>
<dbReference type="Proteomes" id="UP000271097">
    <property type="component" value="Unassembled WGS sequence"/>
</dbReference>
<dbReference type="AlphaFoldDB" id="A0A3M4T695"/>
<gene>
    <name evidence="2" type="ORF">ALP90_02217</name>
</gene>
<organism evidence="2 3">
    <name type="scientific">Pseudomonas amygdali pv. ulmi</name>
    <dbReference type="NCBI Taxonomy" id="251720"/>
    <lineage>
        <taxon>Bacteria</taxon>
        <taxon>Pseudomonadati</taxon>
        <taxon>Pseudomonadota</taxon>
        <taxon>Gammaproteobacteria</taxon>
        <taxon>Pseudomonadales</taxon>
        <taxon>Pseudomonadaceae</taxon>
        <taxon>Pseudomonas</taxon>
        <taxon>Pseudomonas amygdali</taxon>
    </lineage>
</organism>
<proteinExistence type="predicted"/>
<name>A0A3M4T695_PSEA0</name>
<evidence type="ECO:0000256" key="1">
    <source>
        <dbReference type="SAM" id="Phobius"/>
    </source>
</evidence>
<reference evidence="2 3" key="1">
    <citation type="submission" date="2018-08" db="EMBL/GenBank/DDBJ databases">
        <title>Recombination of ecologically and evolutionarily significant loci maintains genetic cohesion in the Pseudomonas syringae species complex.</title>
        <authorList>
            <person name="Dillon M."/>
            <person name="Thakur S."/>
            <person name="Almeida R.N.D."/>
            <person name="Weir B.S."/>
            <person name="Guttman D.S."/>
        </authorList>
    </citation>
    <scope>NUCLEOTIDE SEQUENCE [LARGE SCALE GENOMIC DNA]</scope>
    <source>
        <strain evidence="2 3">ICMP 5931</strain>
    </source>
</reference>
<accession>A0A3M4T695</accession>
<comment type="caution">
    <text evidence="2">The sequence shown here is derived from an EMBL/GenBank/DDBJ whole genome shotgun (WGS) entry which is preliminary data.</text>
</comment>
<sequence>MDSVFPSPNAHWYRSAKGVRRMLTILLMSTLLTASLVVLAYRTSFMVLLDLAQYAATICAVLHFAVVSMLLSLIAGALKVWNNLQANRKNTCELKQLRRGIVSATAMTGLMFLLAVGAACVPAVMKIIREIPEFGMVFALMIIALLIHGININRTCRRLTDSVTAAQRAAQRTMAA</sequence>
<keyword evidence="1" id="KW-0472">Membrane</keyword>
<feature type="transmembrane region" description="Helical" evidence="1">
    <location>
        <begin position="134"/>
        <end position="152"/>
    </location>
</feature>
<evidence type="ECO:0000313" key="3">
    <source>
        <dbReference type="Proteomes" id="UP000271097"/>
    </source>
</evidence>
<feature type="transmembrane region" description="Helical" evidence="1">
    <location>
        <begin position="22"/>
        <end position="42"/>
    </location>
</feature>
<feature type="transmembrane region" description="Helical" evidence="1">
    <location>
        <begin position="54"/>
        <end position="81"/>
    </location>
</feature>
<protein>
    <submittedName>
        <fullName evidence="2">Uncharacterized protein</fullName>
    </submittedName>
</protein>
<keyword evidence="1" id="KW-0812">Transmembrane</keyword>
<keyword evidence="1" id="KW-1133">Transmembrane helix</keyword>
<dbReference type="RefSeq" id="WP_122309204.1">
    <property type="nucleotide sequence ID" value="NZ_RBRS01000089.1"/>
</dbReference>
<dbReference type="EMBL" id="RBRS01000089">
    <property type="protein sequence ID" value="RMR22687.1"/>
    <property type="molecule type" value="Genomic_DNA"/>
</dbReference>
<evidence type="ECO:0000313" key="2">
    <source>
        <dbReference type="EMBL" id="RMR22687.1"/>
    </source>
</evidence>